<protein>
    <submittedName>
        <fullName evidence="2">Uncharacterized protein</fullName>
    </submittedName>
</protein>
<dbReference type="EMBL" id="JACGWO010000002">
    <property type="protein sequence ID" value="KAK4434834.1"/>
    <property type="molecule type" value="Genomic_DNA"/>
</dbReference>
<organism evidence="2 3">
    <name type="scientific">Sesamum alatum</name>
    <dbReference type="NCBI Taxonomy" id="300844"/>
    <lineage>
        <taxon>Eukaryota</taxon>
        <taxon>Viridiplantae</taxon>
        <taxon>Streptophyta</taxon>
        <taxon>Embryophyta</taxon>
        <taxon>Tracheophyta</taxon>
        <taxon>Spermatophyta</taxon>
        <taxon>Magnoliopsida</taxon>
        <taxon>eudicotyledons</taxon>
        <taxon>Gunneridae</taxon>
        <taxon>Pentapetalae</taxon>
        <taxon>asterids</taxon>
        <taxon>lamiids</taxon>
        <taxon>Lamiales</taxon>
        <taxon>Pedaliaceae</taxon>
        <taxon>Sesamum</taxon>
    </lineage>
</organism>
<keyword evidence="1" id="KW-0175">Coiled coil</keyword>
<evidence type="ECO:0000313" key="2">
    <source>
        <dbReference type="EMBL" id="KAK4434834.1"/>
    </source>
</evidence>
<feature type="coiled-coil region" evidence="1">
    <location>
        <begin position="71"/>
        <end position="98"/>
    </location>
</feature>
<comment type="caution">
    <text evidence="2">The sequence shown here is derived from an EMBL/GenBank/DDBJ whole genome shotgun (WGS) entry which is preliminary data.</text>
</comment>
<dbReference type="Proteomes" id="UP001293254">
    <property type="component" value="Unassembled WGS sequence"/>
</dbReference>
<gene>
    <name evidence="2" type="ORF">Salat_0646300</name>
</gene>
<sequence length="104" mass="12045">MVLERNNPVTVKIDAADPFDLRLHGQVRKTVKKSLKIVGQMLEEGTRRVDFLTKLSRCRVDLQMPKTRLAGNNATKKNEVLEKRLVRLRRENISAESKLEKTIY</sequence>
<accession>A0AAE1YQP9</accession>
<reference evidence="2" key="2">
    <citation type="journal article" date="2024" name="Plant">
        <title>Genomic evolution and insights into agronomic trait innovations of Sesamum species.</title>
        <authorList>
            <person name="Miao H."/>
            <person name="Wang L."/>
            <person name="Qu L."/>
            <person name="Liu H."/>
            <person name="Sun Y."/>
            <person name="Le M."/>
            <person name="Wang Q."/>
            <person name="Wei S."/>
            <person name="Zheng Y."/>
            <person name="Lin W."/>
            <person name="Duan Y."/>
            <person name="Cao H."/>
            <person name="Xiong S."/>
            <person name="Wang X."/>
            <person name="Wei L."/>
            <person name="Li C."/>
            <person name="Ma Q."/>
            <person name="Ju M."/>
            <person name="Zhao R."/>
            <person name="Li G."/>
            <person name="Mu C."/>
            <person name="Tian Q."/>
            <person name="Mei H."/>
            <person name="Zhang T."/>
            <person name="Gao T."/>
            <person name="Zhang H."/>
        </authorList>
    </citation>
    <scope>NUCLEOTIDE SEQUENCE</scope>
    <source>
        <strain evidence="2">3651</strain>
    </source>
</reference>
<evidence type="ECO:0000313" key="3">
    <source>
        <dbReference type="Proteomes" id="UP001293254"/>
    </source>
</evidence>
<name>A0AAE1YQP9_9LAMI</name>
<keyword evidence="3" id="KW-1185">Reference proteome</keyword>
<evidence type="ECO:0000256" key="1">
    <source>
        <dbReference type="SAM" id="Coils"/>
    </source>
</evidence>
<reference evidence="2" key="1">
    <citation type="submission" date="2020-06" db="EMBL/GenBank/DDBJ databases">
        <authorList>
            <person name="Li T."/>
            <person name="Hu X."/>
            <person name="Zhang T."/>
            <person name="Song X."/>
            <person name="Zhang H."/>
            <person name="Dai N."/>
            <person name="Sheng W."/>
            <person name="Hou X."/>
            <person name="Wei L."/>
        </authorList>
    </citation>
    <scope>NUCLEOTIDE SEQUENCE</scope>
    <source>
        <strain evidence="2">3651</strain>
        <tissue evidence="2">Leaf</tissue>
    </source>
</reference>
<dbReference type="AlphaFoldDB" id="A0AAE1YQP9"/>
<proteinExistence type="predicted"/>